<keyword evidence="6 7" id="KW-0067">ATP-binding</keyword>
<keyword evidence="3 7" id="KW-0963">Cytoplasm</keyword>
<evidence type="ECO:0000256" key="6">
    <source>
        <dbReference type="ARBA" id="ARBA00022840"/>
    </source>
</evidence>
<dbReference type="KEGG" id="mech:Q9L42_006330"/>
<keyword evidence="7 8" id="KW-0573">Peptidoglycan synthesis</keyword>
<evidence type="ECO:0000256" key="3">
    <source>
        <dbReference type="ARBA" id="ARBA00022490"/>
    </source>
</evidence>
<evidence type="ECO:0000256" key="7">
    <source>
        <dbReference type="HAMAP-Rule" id="MF_00639"/>
    </source>
</evidence>
<keyword evidence="4 7" id="KW-0436">Ligase</keyword>
<evidence type="ECO:0000256" key="4">
    <source>
        <dbReference type="ARBA" id="ARBA00022598"/>
    </source>
</evidence>
<evidence type="ECO:0000256" key="2">
    <source>
        <dbReference type="ARBA" id="ARBA00004752"/>
    </source>
</evidence>
<dbReference type="SUPFAM" id="SSF53623">
    <property type="entry name" value="MurD-like peptide ligases, catalytic domain"/>
    <property type="match status" value="1"/>
</dbReference>
<dbReference type="RefSeq" id="WP_305909270.1">
    <property type="nucleotide sequence ID" value="NZ_CP157743.1"/>
</dbReference>
<keyword evidence="7 8" id="KW-0132">Cell division</keyword>
<dbReference type="Gene3D" id="3.40.50.720">
    <property type="entry name" value="NAD(P)-binding Rossmann-like Domain"/>
    <property type="match status" value="1"/>
</dbReference>
<dbReference type="GO" id="GO:0005737">
    <property type="term" value="C:cytoplasm"/>
    <property type="evidence" value="ECO:0007669"/>
    <property type="project" value="UniProtKB-SubCell"/>
</dbReference>
<keyword evidence="5 7" id="KW-0547">Nucleotide-binding</keyword>
<keyword evidence="7 8" id="KW-0961">Cell wall biogenesis/degradation</keyword>
<accession>A0AAU7NXT9</accession>
<keyword evidence="7 8" id="KW-0131">Cell cycle</keyword>
<comment type="function">
    <text evidence="7 8">Cell wall formation. Catalyzes the addition of glutamate to the nucleotide precursor UDP-N-acetylmuramoyl-L-alanine (UMA).</text>
</comment>
<comment type="similarity">
    <text evidence="7">Belongs to the MurCDEF family.</text>
</comment>
<evidence type="ECO:0000259" key="9">
    <source>
        <dbReference type="Pfam" id="PF02875"/>
    </source>
</evidence>
<dbReference type="InterPro" id="IPR036565">
    <property type="entry name" value="Mur-like_cat_sf"/>
</dbReference>
<proteinExistence type="inferred from homology"/>
<comment type="pathway">
    <text evidence="2 7 8">Cell wall biogenesis; peptidoglycan biosynthesis.</text>
</comment>
<dbReference type="NCBIfam" id="TIGR01087">
    <property type="entry name" value="murD"/>
    <property type="match status" value="1"/>
</dbReference>
<feature type="domain" description="Mur ligase central" evidence="10">
    <location>
        <begin position="127"/>
        <end position="294"/>
    </location>
</feature>
<dbReference type="GO" id="GO:0008764">
    <property type="term" value="F:UDP-N-acetylmuramoylalanine-D-glutamate ligase activity"/>
    <property type="evidence" value="ECO:0007669"/>
    <property type="project" value="UniProtKB-UniRule"/>
</dbReference>
<keyword evidence="12" id="KW-1185">Reference proteome</keyword>
<dbReference type="EC" id="6.3.2.9" evidence="7 8"/>
<protein>
    <recommendedName>
        <fullName evidence="7 8">UDP-N-acetylmuramoylalanine--D-glutamate ligase</fullName>
        <ecNumber evidence="7 8">6.3.2.9</ecNumber>
    </recommendedName>
    <alternativeName>
        <fullName evidence="7">D-glutamic acid-adding enzyme</fullName>
    </alternativeName>
    <alternativeName>
        <fullName evidence="7">UDP-N-acetylmuramoyl-L-alanyl-D-glutamate synthetase</fullName>
    </alternativeName>
</protein>
<dbReference type="PANTHER" id="PTHR43692:SF1">
    <property type="entry name" value="UDP-N-ACETYLMURAMOYLALANINE--D-GLUTAMATE LIGASE"/>
    <property type="match status" value="1"/>
</dbReference>
<name>A0AAU7NXT9_9GAMM</name>
<reference evidence="11 12" key="1">
    <citation type="journal article" date="2024" name="Microbiology">
        <title>Methylomarinum rosea sp. nov., a novel halophilic methanotrophic bacterium from the hypersaline Lake Elton.</title>
        <authorList>
            <person name="Suleimanov R.Z."/>
            <person name="Oshkin I.Y."/>
            <person name="Danilova O.V."/>
            <person name="Suzina N.E."/>
            <person name="Dedysh S.N."/>
        </authorList>
    </citation>
    <scope>NUCLEOTIDE SEQUENCE [LARGE SCALE GENOMIC DNA]</scope>
    <source>
        <strain evidence="11 12">Ch1-1</strain>
    </source>
</reference>
<dbReference type="SUPFAM" id="SSF51984">
    <property type="entry name" value="MurCD N-terminal domain"/>
    <property type="match status" value="1"/>
</dbReference>
<keyword evidence="7 8" id="KW-0133">Cell shape</keyword>
<feature type="binding site" evidence="7">
    <location>
        <begin position="129"/>
        <end position="135"/>
    </location>
    <ligand>
        <name>ATP</name>
        <dbReference type="ChEBI" id="CHEBI:30616"/>
    </ligand>
</feature>
<dbReference type="SUPFAM" id="SSF53244">
    <property type="entry name" value="MurD-like peptide ligases, peptide-binding domain"/>
    <property type="match status" value="1"/>
</dbReference>
<dbReference type="Gene3D" id="3.90.190.20">
    <property type="entry name" value="Mur ligase, C-terminal domain"/>
    <property type="match status" value="1"/>
</dbReference>
<feature type="domain" description="Mur ligase C-terminal" evidence="9">
    <location>
        <begin position="317"/>
        <end position="429"/>
    </location>
</feature>
<dbReference type="GO" id="GO:0071555">
    <property type="term" value="P:cell wall organization"/>
    <property type="evidence" value="ECO:0007669"/>
    <property type="project" value="UniProtKB-KW"/>
</dbReference>
<comment type="catalytic activity">
    <reaction evidence="7 8">
        <text>UDP-N-acetyl-alpha-D-muramoyl-L-alanine + D-glutamate + ATP = UDP-N-acetyl-alpha-D-muramoyl-L-alanyl-D-glutamate + ADP + phosphate + H(+)</text>
        <dbReference type="Rhea" id="RHEA:16429"/>
        <dbReference type="ChEBI" id="CHEBI:15378"/>
        <dbReference type="ChEBI" id="CHEBI:29986"/>
        <dbReference type="ChEBI" id="CHEBI:30616"/>
        <dbReference type="ChEBI" id="CHEBI:43474"/>
        <dbReference type="ChEBI" id="CHEBI:83898"/>
        <dbReference type="ChEBI" id="CHEBI:83900"/>
        <dbReference type="ChEBI" id="CHEBI:456216"/>
        <dbReference type="EC" id="6.3.2.9"/>
    </reaction>
</comment>
<dbReference type="GO" id="GO:0051301">
    <property type="term" value="P:cell division"/>
    <property type="evidence" value="ECO:0007669"/>
    <property type="project" value="UniProtKB-KW"/>
</dbReference>
<dbReference type="InterPro" id="IPR036615">
    <property type="entry name" value="Mur_ligase_C_dom_sf"/>
</dbReference>
<dbReference type="EMBL" id="CP157743">
    <property type="protein sequence ID" value="XBS21737.1"/>
    <property type="molecule type" value="Genomic_DNA"/>
</dbReference>
<organism evidence="11 12">
    <name type="scientific">Methylomarinum roseum</name>
    <dbReference type="NCBI Taxonomy" id="3067653"/>
    <lineage>
        <taxon>Bacteria</taxon>
        <taxon>Pseudomonadati</taxon>
        <taxon>Pseudomonadota</taxon>
        <taxon>Gammaproteobacteria</taxon>
        <taxon>Methylococcales</taxon>
        <taxon>Methylococcaceae</taxon>
        <taxon>Methylomarinum</taxon>
    </lineage>
</organism>
<gene>
    <name evidence="7 11" type="primary">murD</name>
    <name evidence="11" type="ORF">Q9L42_006330</name>
</gene>
<dbReference type="Gene3D" id="3.40.1190.10">
    <property type="entry name" value="Mur-like, catalytic domain"/>
    <property type="match status" value="1"/>
</dbReference>
<comment type="subcellular location">
    <subcellularLocation>
        <location evidence="1 7 8">Cytoplasm</location>
    </subcellularLocation>
</comment>
<dbReference type="InterPro" id="IPR004101">
    <property type="entry name" value="Mur_ligase_C"/>
</dbReference>
<evidence type="ECO:0000256" key="1">
    <source>
        <dbReference type="ARBA" id="ARBA00004496"/>
    </source>
</evidence>
<dbReference type="GO" id="GO:0008360">
    <property type="term" value="P:regulation of cell shape"/>
    <property type="evidence" value="ECO:0007669"/>
    <property type="project" value="UniProtKB-KW"/>
</dbReference>
<evidence type="ECO:0000259" key="10">
    <source>
        <dbReference type="Pfam" id="PF08245"/>
    </source>
</evidence>
<sequence>MDTVALLRALDERFALNREDAKVLIVGLGATGFSVARFLRELNIRFAIVDSRDKPPLIDRLATEMPDVPVFTGGFDKAALEVATHLIVSPGISLHEKAIHKAAVTGVSIISDIDLFVSAIDRPILAITGSNGKSTVTTMVGAMGNAAAVKTAIGGNLGTPALDLLAQNADLYVLELSSFQLERTCALNAKAATVLNISADHLDRHIDINTYAEEKRQIFRGDGVMVLNADDPLVMAMSDADRVCLTFSINGPADFWLDNEVGMLKQGEQDLMARADLPLEGRHNVANALAALALGSAVGLNVAAMCKALKTFKGLAHRMQKVAEIKGVSWVNDSKATNVGACIAALQGYEHKVLLIAGGDAKGADMHDLVPVVKEKAKAVVLMGKDVPLIDQALANCVPVYFASTMKEAVRIAAGLAEPGDNVLLSPACASLDQYKNYIDRGEKFTAAVMELAA</sequence>
<dbReference type="GO" id="GO:0005524">
    <property type="term" value="F:ATP binding"/>
    <property type="evidence" value="ECO:0007669"/>
    <property type="project" value="UniProtKB-UniRule"/>
</dbReference>
<evidence type="ECO:0000256" key="5">
    <source>
        <dbReference type="ARBA" id="ARBA00022741"/>
    </source>
</evidence>
<dbReference type="HAMAP" id="MF_00639">
    <property type="entry name" value="MurD"/>
    <property type="match status" value="1"/>
</dbReference>
<dbReference type="GO" id="GO:0009252">
    <property type="term" value="P:peptidoglycan biosynthetic process"/>
    <property type="evidence" value="ECO:0007669"/>
    <property type="project" value="UniProtKB-UniRule"/>
</dbReference>
<dbReference type="Pfam" id="PF08245">
    <property type="entry name" value="Mur_ligase_M"/>
    <property type="match status" value="1"/>
</dbReference>
<dbReference type="PANTHER" id="PTHR43692">
    <property type="entry name" value="UDP-N-ACETYLMURAMOYLALANINE--D-GLUTAMATE LIGASE"/>
    <property type="match status" value="1"/>
</dbReference>
<dbReference type="InterPro" id="IPR013221">
    <property type="entry name" value="Mur_ligase_cen"/>
</dbReference>
<dbReference type="Pfam" id="PF21799">
    <property type="entry name" value="MurD-like_N"/>
    <property type="match status" value="1"/>
</dbReference>
<evidence type="ECO:0000256" key="8">
    <source>
        <dbReference type="RuleBase" id="RU003664"/>
    </source>
</evidence>
<dbReference type="Proteomes" id="UP001225378">
    <property type="component" value="Chromosome"/>
</dbReference>
<dbReference type="AlphaFoldDB" id="A0AAU7NXT9"/>
<evidence type="ECO:0000313" key="11">
    <source>
        <dbReference type="EMBL" id="XBS21737.1"/>
    </source>
</evidence>
<dbReference type="Pfam" id="PF02875">
    <property type="entry name" value="Mur_ligase_C"/>
    <property type="match status" value="1"/>
</dbReference>
<dbReference type="InterPro" id="IPR005762">
    <property type="entry name" value="MurD"/>
</dbReference>
<evidence type="ECO:0000313" key="12">
    <source>
        <dbReference type="Proteomes" id="UP001225378"/>
    </source>
</evidence>